<comment type="caution">
    <text evidence="6">The sequence shown here is derived from an EMBL/GenBank/DDBJ whole genome shotgun (WGS) entry which is preliminary data.</text>
</comment>
<organism evidence="6 7">
    <name type="scientific">Thelohanellus kitauei</name>
    <name type="common">Myxosporean</name>
    <dbReference type="NCBI Taxonomy" id="669202"/>
    <lineage>
        <taxon>Eukaryota</taxon>
        <taxon>Metazoa</taxon>
        <taxon>Cnidaria</taxon>
        <taxon>Myxozoa</taxon>
        <taxon>Myxosporea</taxon>
        <taxon>Bivalvulida</taxon>
        <taxon>Platysporina</taxon>
        <taxon>Myxobolidae</taxon>
        <taxon>Thelohanellus</taxon>
    </lineage>
</organism>
<dbReference type="PANTHER" id="PTHR13132:SF29">
    <property type="entry name" value="ALPHA-(1,6)-FUCOSYLTRANSFERASE"/>
    <property type="match status" value="1"/>
</dbReference>
<dbReference type="Proteomes" id="UP000031668">
    <property type="component" value="Unassembled WGS sequence"/>
</dbReference>
<comment type="similarity">
    <text evidence="3">Belongs to the glycosyltransferase 23 family.</text>
</comment>
<name>A0A0C2MXA7_THEKT</name>
<keyword evidence="7" id="KW-1185">Reference proteome</keyword>
<keyword evidence="2 3" id="KW-0808">Transferase</keyword>
<sequence>MSFVSRRFAFLFSCLLASVVVLQKTEGHPTSQAYDEPISLNQSAPPPFSYSKFLEEWKKLYISQKELLLFIFQYAAPGMLHQKMLPKNVDFYDYLIDINLFQMNNLEELLSEGQNRMTRESLVEYVQKVIYRNQNPKDCSDIEVIGYVPKEICGFGCQIHHIAYCLSVALGEGKPLVVKGSPWHEFDSIFDVIMPISETCRYEMIETHNLKVKYVEVEDEYPIKEYLPPIFPGNIKEQIEEFHTDPFLWYIAQIIMYILRLRPNILRHLNLIEFSSPIVGVHVRRTDKTEAEAKCYPIKAYMKYVELYFRKIEQTTQISTKQVYLATDDPELIGEFRSR</sequence>
<dbReference type="InterPro" id="IPR027350">
    <property type="entry name" value="GT23_dom"/>
</dbReference>
<evidence type="ECO:0000259" key="5">
    <source>
        <dbReference type="PROSITE" id="PS51659"/>
    </source>
</evidence>
<reference evidence="6 7" key="1">
    <citation type="journal article" date="2014" name="Genome Biol. Evol.">
        <title>The genome of the myxosporean Thelohanellus kitauei shows adaptations to nutrient acquisition within its fish host.</title>
        <authorList>
            <person name="Yang Y."/>
            <person name="Xiong J."/>
            <person name="Zhou Z."/>
            <person name="Huo F."/>
            <person name="Miao W."/>
            <person name="Ran C."/>
            <person name="Liu Y."/>
            <person name="Zhang J."/>
            <person name="Feng J."/>
            <person name="Wang M."/>
            <person name="Wang M."/>
            <person name="Wang L."/>
            <person name="Yao B."/>
        </authorList>
    </citation>
    <scope>NUCLEOTIDE SEQUENCE [LARGE SCALE GENOMIC DNA]</scope>
    <source>
        <strain evidence="6">Wuqing</strain>
    </source>
</reference>
<dbReference type="GO" id="GO:0046921">
    <property type="term" value="F:alpha-(1-&gt;6)-fucosyltransferase activity"/>
    <property type="evidence" value="ECO:0007669"/>
    <property type="project" value="TreeGrafter"/>
</dbReference>
<proteinExistence type="inferred from homology"/>
<protein>
    <submittedName>
        <fullName evidence="6">Alpha-(1,6)-fucosyltransferase</fullName>
    </submittedName>
</protein>
<dbReference type="AlphaFoldDB" id="A0A0C2MXA7"/>
<feature type="signal peptide" evidence="4">
    <location>
        <begin position="1"/>
        <end position="27"/>
    </location>
</feature>
<dbReference type="InterPro" id="IPR045573">
    <property type="entry name" value="Fut8_N_cat"/>
</dbReference>
<feature type="domain" description="GT23" evidence="5">
    <location>
        <begin position="138"/>
        <end position="339"/>
    </location>
</feature>
<keyword evidence="4" id="KW-0732">Signal</keyword>
<dbReference type="Pfam" id="PF19745">
    <property type="entry name" value="FUT8_N_cat"/>
    <property type="match status" value="1"/>
</dbReference>
<feature type="region of interest" description="Important for donor substrate binding" evidence="3">
    <location>
        <begin position="284"/>
        <end position="285"/>
    </location>
</feature>
<dbReference type="PROSITE" id="PS51659">
    <property type="entry name" value="GT23"/>
    <property type="match status" value="1"/>
</dbReference>
<evidence type="ECO:0000256" key="4">
    <source>
        <dbReference type="SAM" id="SignalP"/>
    </source>
</evidence>
<evidence type="ECO:0000256" key="2">
    <source>
        <dbReference type="ARBA" id="ARBA00022679"/>
    </source>
</evidence>
<dbReference type="Gene3D" id="3.40.50.11350">
    <property type="match status" value="1"/>
</dbReference>
<feature type="chain" id="PRO_5002152627" evidence="4">
    <location>
        <begin position="28"/>
        <end position="339"/>
    </location>
</feature>
<gene>
    <name evidence="6" type="ORF">RF11_09447</name>
</gene>
<evidence type="ECO:0000313" key="6">
    <source>
        <dbReference type="EMBL" id="KII68810.1"/>
    </source>
</evidence>
<dbReference type="GO" id="GO:0006487">
    <property type="term" value="P:protein N-linked glycosylation"/>
    <property type="evidence" value="ECO:0007669"/>
    <property type="project" value="TreeGrafter"/>
</dbReference>
<keyword evidence="1 3" id="KW-0328">Glycosyltransferase</keyword>
<evidence type="ECO:0000256" key="1">
    <source>
        <dbReference type="ARBA" id="ARBA00022676"/>
    </source>
</evidence>
<evidence type="ECO:0000313" key="7">
    <source>
        <dbReference type="Proteomes" id="UP000031668"/>
    </source>
</evidence>
<accession>A0A0C2MXA7</accession>
<dbReference type="EMBL" id="JWZT01002708">
    <property type="protein sequence ID" value="KII68810.1"/>
    <property type="molecule type" value="Genomic_DNA"/>
</dbReference>
<dbReference type="OrthoDB" id="2014825at2759"/>
<evidence type="ECO:0000256" key="3">
    <source>
        <dbReference type="PROSITE-ProRule" id="PRU00992"/>
    </source>
</evidence>
<dbReference type="PANTHER" id="PTHR13132">
    <property type="entry name" value="ALPHA- 1,6 -FUCOSYLTRANSFERASE"/>
    <property type="match status" value="1"/>
</dbReference>